<dbReference type="AlphaFoldDB" id="A0A6N9UYJ0"/>
<evidence type="ECO:0008006" key="4">
    <source>
        <dbReference type="Google" id="ProtNLM"/>
    </source>
</evidence>
<dbReference type="RefSeq" id="WP_164355835.1">
    <property type="nucleotide sequence ID" value="NZ_JAAGME010000039.1"/>
</dbReference>
<evidence type="ECO:0000256" key="1">
    <source>
        <dbReference type="SAM" id="MobiDB-lite"/>
    </source>
</evidence>
<proteinExistence type="predicted"/>
<dbReference type="Proteomes" id="UP000471648">
    <property type="component" value="Unassembled WGS sequence"/>
</dbReference>
<gene>
    <name evidence="2" type="ORF">G3I39_00930</name>
</gene>
<comment type="caution">
    <text evidence="2">The sequence shown here is derived from an EMBL/GenBank/DDBJ whole genome shotgun (WGS) entry which is preliminary data.</text>
</comment>
<feature type="region of interest" description="Disordered" evidence="1">
    <location>
        <begin position="54"/>
        <end position="74"/>
    </location>
</feature>
<feature type="non-terminal residue" evidence="2">
    <location>
        <position position="1"/>
    </location>
</feature>
<protein>
    <recommendedName>
        <fullName evidence="4">Nuclear transport factor 2 family protein</fullName>
    </recommendedName>
</protein>
<dbReference type="EMBL" id="JAAGME010000039">
    <property type="protein sequence ID" value="NEB65640.1"/>
    <property type="molecule type" value="Genomic_DNA"/>
</dbReference>
<name>A0A6N9UYJ0_STRMI</name>
<organism evidence="2 3">
    <name type="scientific">Streptomyces microflavus</name>
    <name type="common">Streptomyces lipmanii</name>
    <dbReference type="NCBI Taxonomy" id="1919"/>
    <lineage>
        <taxon>Bacteria</taxon>
        <taxon>Bacillati</taxon>
        <taxon>Actinomycetota</taxon>
        <taxon>Actinomycetes</taxon>
        <taxon>Kitasatosporales</taxon>
        <taxon>Streptomycetaceae</taxon>
        <taxon>Streptomyces</taxon>
    </lineage>
</organism>
<evidence type="ECO:0000313" key="2">
    <source>
        <dbReference type="EMBL" id="NEB65640.1"/>
    </source>
</evidence>
<evidence type="ECO:0000313" key="3">
    <source>
        <dbReference type="Proteomes" id="UP000471648"/>
    </source>
</evidence>
<sequence length="74" mass="8203">ERLLEYTHSEDTIFMRAVMSVRGERELGFGAYVLRDGLIWRQVAGIEGGMRDWFTQGGPAGHAQEQPGASGGHR</sequence>
<reference evidence="2 3" key="1">
    <citation type="submission" date="2020-01" db="EMBL/GenBank/DDBJ databases">
        <title>Insect and environment-associated Actinomycetes.</title>
        <authorList>
            <person name="Currrie C."/>
            <person name="Chevrette M."/>
            <person name="Carlson C."/>
            <person name="Stubbendieck R."/>
            <person name="Wendt-Pienkowski E."/>
        </authorList>
    </citation>
    <scope>NUCLEOTIDE SEQUENCE [LARGE SCALE GENOMIC DNA]</scope>
    <source>
        <strain evidence="2 3">SID14438</strain>
    </source>
</reference>
<accession>A0A6N9UYJ0</accession>